<dbReference type="InterPro" id="IPR015797">
    <property type="entry name" value="NUDIX_hydrolase-like_dom_sf"/>
</dbReference>
<dbReference type="Proteomes" id="UP000320390">
    <property type="component" value="Chromosome"/>
</dbReference>
<feature type="region of interest" description="Disordered" evidence="1">
    <location>
        <begin position="98"/>
        <end position="117"/>
    </location>
</feature>
<protein>
    <submittedName>
        <fullName evidence="2">Uncharacterized protein</fullName>
    </submittedName>
</protein>
<gene>
    <name evidence="2" type="ORF">Poly30_35240</name>
</gene>
<accession>A0A518EVA4</accession>
<keyword evidence="3" id="KW-1185">Reference proteome</keyword>
<name>A0A518EVA4_9BACT</name>
<organism evidence="2 3">
    <name type="scientific">Saltatorellus ferox</name>
    <dbReference type="NCBI Taxonomy" id="2528018"/>
    <lineage>
        <taxon>Bacteria</taxon>
        <taxon>Pseudomonadati</taxon>
        <taxon>Planctomycetota</taxon>
        <taxon>Planctomycetia</taxon>
        <taxon>Planctomycetia incertae sedis</taxon>
        <taxon>Saltatorellus</taxon>
    </lineage>
</organism>
<dbReference type="EMBL" id="CP036434">
    <property type="protein sequence ID" value="QDV07988.1"/>
    <property type="molecule type" value="Genomic_DNA"/>
</dbReference>
<sequence>MEALDPAASPSDALAEARHCLRGTPEDSIGPVPLRFRDEIDAFLVEHGPIALTRECVPGHLTASCLLWNAAGTKVLLHHHRKLDLWLQFGGHCDGDGDTRRARRVKRGRRAGSSRAT</sequence>
<proteinExistence type="predicted"/>
<evidence type="ECO:0000313" key="2">
    <source>
        <dbReference type="EMBL" id="QDV07988.1"/>
    </source>
</evidence>
<dbReference type="OrthoDB" id="9787880at2"/>
<dbReference type="AlphaFoldDB" id="A0A518EVA4"/>
<dbReference type="Gene3D" id="3.90.79.10">
    <property type="entry name" value="Nucleoside Triphosphate Pyrophosphohydrolase"/>
    <property type="match status" value="1"/>
</dbReference>
<evidence type="ECO:0000313" key="3">
    <source>
        <dbReference type="Proteomes" id="UP000320390"/>
    </source>
</evidence>
<evidence type="ECO:0000256" key="1">
    <source>
        <dbReference type="SAM" id="MobiDB-lite"/>
    </source>
</evidence>
<dbReference type="SUPFAM" id="SSF55811">
    <property type="entry name" value="Nudix"/>
    <property type="match status" value="1"/>
</dbReference>
<dbReference type="RefSeq" id="WP_145199855.1">
    <property type="nucleotide sequence ID" value="NZ_CP036434.1"/>
</dbReference>
<reference evidence="2 3" key="1">
    <citation type="submission" date="2019-02" db="EMBL/GenBank/DDBJ databases">
        <title>Deep-cultivation of Planctomycetes and their phenomic and genomic characterization uncovers novel biology.</title>
        <authorList>
            <person name="Wiegand S."/>
            <person name="Jogler M."/>
            <person name="Boedeker C."/>
            <person name="Pinto D."/>
            <person name="Vollmers J."/>
            <person name="Rivas-Marin E."/>
            <person name="Kohn T."/>
            <person name="Peeters S.H."/>
            <person name="Heuer A."/>
            <person name="Rast P."/>
            <person name="Oberbeckmann S."/>
            <person name="Bunk B."/>
            <person name="Jeske O."/>
            <person name="Meyerdierks A."/>
            <person name="Storesund J.E."/>
            <person name="Kallscheuer N."/>
            <person name="Luecker S."/>
            <person name="Lage O.M."/>
            <person name="Pohl T."/>
            <person name="Merkel B.J."/>
            <person name="Hornburger P."/>
            <person name="Mueller R.-W."/>
            <person name="Bruemmer F."/>
            <person name="Labrenz M."/>
            <person name="Spormann A.M."/>
            <person name="Op den Camp H."/>
            <person name="Overmann J."/>
            <person name="Amann R."/>
            <person name="Jetten M.S.M."/>
            <person name="Mascher T."/>
            <person name="Medema M.H."/>
            <person name="Devos D.P."/>
            <person name="Kaster A.-K."/>
            <person name="Ovreas L."/>
            <person name="Rohde M."/>
            <person name="Galperin M.Y."/>
            <person name="Jogler C."/>
        </authorList>
    </citation>
    <scope>NUCLEOTIDE SEQUENCE [LARGE SCALE GENOMIC DNA]</scope>
    <source>
        <strain evidence="2 3">Poly30</strain>
    </source>
</reference>
<feature type="compositionally biased region" description="Basic residues" evidence="1">
    <location>
        <begin position="101"/>
        <end position="117"/>
    </location>
</feature>